<accession>A0ABS2L7A7</accession>
<evidence type="ECO:0000256" key="1">
    <source>
        <dbReference type="ARBA" id="ARBA00008645"/>
    </source>
</evidence>
<comment type="similarity">
    <text evidence="1">Belongs to the AB hydrolase superfamily.</text>
</comment>
<keyword evidence="6" id="KW-1185">Reference proteome</keyword>
<organism evidence="5 6">
    <name type="scientific">Subtercola frigoramans</name>
    <dbReference type="NCBI Taxonomy" id="120298"/>
    <lineage>
        <taxon>Bacteria</taxon>
        <taxon>Bacillati</taxon>
        <taxon>Actinomycetota</taxon>
        <taxon>Actinomycetes</taxon>
        <taxon>Micrococcales</taxon>
        <taxon>Microbacteriaceae</taxon>
        <taxon>Subtercola</taxon>
    </lineage>
</organism>
<dbReference type="SUPFAM" id="SSF53474">
    <property type="entry name" value="alpha/beta-Hydrolases"/>
    <property type="match status" value="1"/>
</dbReference>
<protein>
    <submittedName>
        <fullName evidence="5">Dienelactone hydrolase</fullName>
    </submittedName>
</protein>
<evidence type="ECO:0000313" key="5">
    <source>
        <dbReference type="EMBL" id="MBM7472351.1"/>
    </source>
</evidence>
<gene>
    <name evidence="5" type="ORF">JOE66_001985</name>
</gene>
<dbReference type="Proteomes" id="UP000776164">
    <property type="component" value="Unassembled WGS sequence"/>
</dbReference>
<evidence type="ECO:0000256" key="2">
    <source>
        <dbReference type="SAM" id="MobiDB-lite"/>
    </source>
</evidence>
<evidence type="ECO:0000259" key="4">
    <source>
        <dbReference type="Pfam" id="PF08818"/>
    </source>
</evidence>
<sequence length="430" mass="47059">MSSNQTSEIDAFLRGLDHPFKAQVAQLRLAVLQSDEAITEHLKWNAPSFIFAGEDRVTFNLRTRDRVQIILHRGSKVKADDGFSFDDESGLVSWVTGDRGTVSFHDQAEVDDRLESFVRLVTRWVRADSGEAVAAPSVKITGPKAVRVTAEDEPPRSRDVIKTEPGSSMPVSYDQPLSDALAAMLDSVEESFAITTAELRYRADGIEFGGFVAKPADAEGLLPGVLIISDWTGLNDHVRVRAQMLARLGYVALAGDVYGGGAHLSSQKAPVEAAKYYDDPELFRARMKVNLKRLWAEPGVDTSRVAVMGYCFGGSGALELARSGSAVSGVVSFHGRLDTRHPADEDDIRTRLLVLTGGNDPVVPDDSVVRFENELRSAKAPDWQLVTYSGAMHAFTLPDANSPEFGAQFDALADYRSWIAMQVFFDEIFA</sequence>
<dbReference type="InterPro" id="IPR014922">
    <property type="entry name" value="YdhG-like"/>
</dbReference>
<dbReference type="Pfam" id="PF01738">
    <property type="entry name" value="DLH"/>
    <property type="match status" value="1"/>
</dbReference>
<dbReference type="SUPFAM" id="SSF159888">
    <property type="entry name" value="YdhG-like"/>
    <property type="match status" value="1"/>
</dbReference>
<feature type="region of interest" description="Disordered" evidence="2">
    <location>
        <begin position="147"/>
        <end position="171"/>
    </location>
</feature>
<dbReference type="EMBL" id="JAFBBU010000001">
    <property type="protein sequence ID" value="MBM7472351.1"/>
    <property type="molecule type" value="Genomic_DNA"/>
</dbReference>
<dbReference type="PANTHER" id="PTHR22946:SF0">
    <property type="entry name" value="DIENELACTONE HYDROLASE DOMAIN-CONTAINING PROTEIN"/>
    <property type="match status" value="1"/>
</dbReference>
<dbReference type="Gene3D" id="3.40.50.1820">
    <property type="entry name" value="alpha/beta hydrolase"/>
    <property type="match status" value="1"/>
</dbReference>
<evidence type="ECO:0000259" key="3">
    <source>
        <dbReference type="Pfam" id="PF01738"/>
    </source>
</evidence>
<reference evidence="5 6" key="1">
    <citation type="submission" date="2021-01" db="EMBL/GenBank/DDBJ databases">
        <title>Sequencing the genomes of 1000 actinobacteria strains.</title>
        <authorList>
            <person name="Klenk H.-P."/>
        </authorList>
    </citation>
    <scope>NUCLEOTIDE SEQUENCE [LARGE SCALE GENOMIC DNA]</scope>
    <source>
        <strain evidence="5 6">DSM 13057</strain>
    </source>
</reference>
<dbReference type="Pfam" id="PF08818">
    <property type="entry name" value="DUF1801"/>
    <property type="match status" value="1"/>
</dbReference>
<comment type="caution">
    <text evidence="5">The sequence shown here is derived from an EMBL/GenBank/DDBJ whole genome shotgun (WGS) entry which is preliminary data.</text>
</comment>
<name>A0ABS2L7A7_9MICO</name>
<feature type="domain" description="YdhG-like" evidence="4">
    <location>
        <begin position="21"/>
        <end position="125"/>
    </location>
</feature>
<proteinExistence type="inferred from homology"/>
<dbReference type="PANTHER" id="PTHR22946">
    <property type="entry name" value="DIENELACTONE HYDROLASE DOMAIN-CONTAINING PROTEIN-RELATED"/>
    <property type="match status" value="1"/>
</dbReference>
<evidence type="ECO:0000313" key="6">
    <source>
        <dbReference type="Proteomes" id="UP000776164"/>
    </source>
</evidence>
<dbReference type="RefSeq" id="WP_205109023.1">
    <property type="nucleotide sequence ID" value="NZ_BAAAHT010000013.1"/>
</dbReference>
<feature type="compositionally biased region" description="Basic and acidic residues" evidence="2">
    <location>
        <begin position="149"/>
        <end position="162"/>
    </location>
</feature>
<feature type="domain" description="Dienelactone hydrolase" evidence="3">
    <location>
        <begin position="208"/>
        <end position="428"/>
    </location>
</feature>
<keyword evidence="5" id="KW-0378">Hydrolase</keyword>
<dbReference type="InterPro" id="IPR029058">
    <property type="entry name" value="AB_hydrolase_fold"/>
</dbReference>
<dbReference type="InterPro" id="IPR002925">
    <property type="entry name" value="Dienelactn_hydro"/>
</dbReference>
<dbReference type="InterPro" id="IPR050261">
    <property type="entry name" value="FrsA_esterase"/>
</dbReference>
<dbReference type="GO" id="GO:0016787">
    <property type="term" value="F:hydrolase activity"/>
    <property type="evidence" value="ECO:0007669"/>
    <property type="project" value="UniProtKB-KW"/>
</dbReference>